<proteinExistence type="predicted"/>
<dbReference type="Proteomes" id="UP000257501">
    <property type="component" value="Segment"/>
</dbReference>
<keyword evidence="3" id="KW-1185">Reference proteome</keyword>
<dbReference type="EMBL" id="MH512890">
    <property type="protein sequence ID" value="AXF41182.1"/>
    <property type="molecule type" value="Genomic_DNA"/>
</dbReference>
<dbReference type="RefSeq" id="YP_009806303.1">
    <property type="nucleotide sequence ID" value="NC_048015.1"/>
</dbReference>
<dbReference type="KEGG" id="vg:54997161"/>
<organism evidence="2 3">
    <name type="scientific">Cyanophage S-TIM4</name>
    <dbReference type="NCBI Taxonomy" id="1048189"/>
    <lineage>
        <taxon>Viruses</taxon>
        <taxon>Duplodnaviria</taxon>
        <taxon>Heunggongvirae</taxon>
        <taxon>Uroviricota</taxon>
        <taxon>Caudoviricetes</taxon>
        <taxon>Pantevenvirales</taxon>
        <taxon>Kyanoviridae</taxon>
        <taxon>Thaumasvirus</taxon>
        <taxon>Thaumasvirus stim4</taxon>
    </lineage>
</organism>
<feature type="region of interest" description="Disordered" evidence="1">
    <location>
        <begin position="97"/>
        <end position="126"/>
    </location>
</feature>
<evidence type="ECO:0000256" key="1">
    <source>
        <dbReference type="SAM" id="MobiDB-lite"/>
    </source>
</evidence>
<accession>A0A345AW99</accession>
<reference evidence="2 3" key="1">
    <citation type="journal article" date="2011" name="Nature">
        <title>Genomic island variability facilitates Prochlorococcus-virus coexistence.</title>
        <authorList>
            <person name="Avrani S."/>
            <person name="Wurtzel O."/>
            <person name="Sharon I."/>
            <person name="Sorek R."/>
            <person name="Lindell D."/>
        </authorList>
    </citation>
    <scope>NUCLEOTIDE SEQUENCE [LARGE SCALE GENOMIC DNA]</scope>
</reference>
<gene>
    <name evidence="2" type="primary">ORF_46</name>
    <name evidence="2" type="ORF">S-TIM4_ORF_46</name>
</gene>
<name>A0A345AW99_9CAUD</name>
<evidence type="ECO:0000313" key="2">
    <source>
        <dbReference type="EMBL" id="AXF41182.1"/>
    </source>
</evidence>
<dbReference type="GeneID" id="54997161"/>
<sequence length="126" mass="14766">MAHYAKINDDNVVERVEKLDDFYEWTDTGELDEQRAITTLRKFFGATTNWVKTSYNANIRGMFAGVGDIYRPDLDKFVSAKPAGMDSWVLNEETLQWEPPIPMPPANEDRTWEWNETTKTWDEEKQ</sequence>
<protein>
    <submittedName>
        <fullName evidence="2">Uncharacterized protein</fullName>
    </submittedName>
</protein>
<evidence type="ECO:0000313" key="3">
    <source>
        <dbReference type="Proteomes" id="UP000257501"/>
    </source>
</evidence>